<dbReference type="Pfam" id="PF04833">
    <property type="entry name" value="COBRA"/>
    <property type="match status" value="1"/>
</dbReference>
<evidence type="ECO:0000256" key="5">
    <source>
        <dbReference type="SAM" id="SignalP"/>
    </source>
</evidence>
<keyword evidence="4" id="KW-1133">Transmembrane helix</keyword>
<evidence type="ECO:0000259" key="6">
    <source>
        <dbReference type="Pfam" id="PF25079"/>
    </source>
</evidence>
<evidence type="ECO:0000256" key="1">
    <source>
        <dbReference type="ARBA" id="ARBA00005507"/>
    </source>
</evidence>
<dbReference type="InterPro" id="IPR006918">
    <property type="entry name" value="COBRA_pln"/>
</dbReference>
<feature type="domain" description="COBRA C-terminal" evidence="6">
    <location>
        <begin position="466"/>
        <end position="605"/>
    </location>
</feature>
<comment type="caution">
    <text evidence="7">The sequence shown here is derived from an EMBL/GenBank/DDBJ whole genome shotgun (WGS) entry which is preliminary data.</text>
</comment>
<evidence type="ECO:0000256" key="3">
    <source>
        <dbReference type="ARBA" id="ARBA00023180"/>
    </source>
</evidence>
<organism evidence="7 8">
    <name type="scientific">Ensete ventricosum</name>
    <name type="common">Abyssinian banana</name>
    <name type="synonym">Musa ensete</name>
    <dbReference type="NCBI Taxonomy" id="4639"/>
    <lineage>
        <taxon>Eukaryota</taxon>
        <taxon>Viridiplantae</taxon>
        <taxon>Streptophyta</taxon>
        <taxon>Embryophyta</taxon>
        <taxon>Tracheophyta</taxon>
        <taxon>Spermatophyta</taxon>
        <taxon>Magnoliopsida</taxon>
        <taxon>Liliopsida</taxon>
        <taxon>Zingiberales</taxon>
        <taxon>Musaceae</taxon>
        <taxon>Ensete</taxon>
    </lineage>
</organism>
<dbReference type="EMBL" id="AMZH03006797">
    <property type="protein sequence ID" value="RRT62911.1"/>
    <property type="molecule type" value="Genomic_DNA"/>
</dbReference>
<evidence type="ECO:0000256" key="4">
    <source>
        <dbReference type="SAM" id="Phobius"/>
    </source>
</evidence>
<evidence type="ECO:0000313" key="8">
    <source>
        <dbReference type="Proteomes" id="UP000287651"/>
    </source>
</evidence>
<dbReference type="PANTHER" id="PTHR31673">
    <property type="entry name" value="PROTEIN COBRA"/>
    <property type="match status" value="1"/>
</dbReference>
<dbReference type="AlphaFoldDB" id="A0A426ZG33"/>
<dbReference type="Proteomes" id="UP000287651">
    <property type="component" value="Unassembled WGS sequence"/>
</dbReference>
<feature type="chain" id="PRO_5018982493" description="COBRA C-terminal domain-containing protein" evidence="5">
    <location>
        <begin position="23"/>
        <end position="639"/>
    </location>
</feature>
<keyword evidence="4" id="KW-0472">Membrane</keyword>
<dbReference type="GO" id="GO:0005886">
    <property type="term" value="C:plasma membrane"/>
    <property type="evidence" value="ECO:0007669"/>
    <property type="project" value="TreeGrafter"/>
</dbReference>
<comment type="similarity">
    <text evidence="1">Belongs to the COBRA family.</text>
</comment>
<protein>
    <recommendedName>
        <fullName evidence="6">COBRA C-terminal domain-containing protein</fullName>
    </recommendedName>
</protein>
<dbReference type="PANTHER" id="PTHR31673:SF30">
    <property type="entry name" value="COBRA-LIKE PROTEIN 6"/>
    <property type="match status" value="1"/>
</dbReference>
<gene>
    <name evidence="7" type="ORF">B296_00030957</name>
</gene>
<keyword evidence="2 5" id="KW-0732">Signal</keyword>
<evidence type="ECO:0000256" key="2">
    <source>
        <dbReference type="ARBA" id="ARBA00022729"/>
    </source>
</evidence>
<keyword evidence="3" id="KW-0325">Glycoprotein</keyword>
<dbReference type="GO" id="GO:0052324">
    <property type="term" value="P:plant-type cell wall cellulose biosynthetic process"/>
    <property type="evidence" value="ECO:0007669"/>
    <property type="project" value="TreeGrafter"/>
</dbReference>
<dbReference type="InterPro" id="IPR056900">
    <property type="entry name" value="COB_C"/>
</dbReference>
<reference evidence="7 8" key="1">
    <citation type="journal article" date="2014" name="Agronomy (Basel)">
        <title>A Draft Genome Sequence for Ensete ventricosum, the Drought-Tolerant Tree Against Hunger.</title>
        <authorList>
            <person name="Harrison J."/>
            <person name="Moore K.A."/>
            <person name="Paszkiewicz K."/>
            <person name="Jones T."/>
            <person name="Grant M."/>
            <person name="Ambacheew D."/>
            <person name="Muzemil S."/>
            <person name="Studholme D.J."/>
        </authorList>
    </citation>
    <scope>NUCLEOTIDE SEQUENCE [LARGE SCALE GENOMIC DNA]</scope>
</reference>
<accession>A0A426ZG33</accession>
<name>A0A426ZG33_ENSVE</name>
<dbReference type="GO" id="GO:0010215">
    <property type="term" value="P:cellulose microfibril organization"/>
    <property type="evidence" value="ECO:0007669"/>
    <property type="project" value="InterPro"/>
</dbReference>
<keyword evidence="4" id="KW-0812">Transmembrane</keyword>
<sequence>MSLCFFVLCFLHLYSWWPSAAASLVSTLIYSGTAEPVGRDLPWSEHNSKTARKVQKAEGEVVVMNCRAGPLAVDDVVHMAEVINAAGDGDCPWLAEPILRRRLVQELREKGVAEVRYRHHEPPLLRPFLPNPDRHAPLGRQPRRRPLLPLALPQVRHAEMEKAGRRATTATVLDLLVVVSVISRLFSSTLHAKTGWKRELAPGQDATASAEVNDRFFCVSISDLDTCVEAADVRCTSAGADRKNEPRDGLPLAAATAAAVLLRRSDLTLRPFRLHITDCYFNSFHLALPLVLQVLVSIYNYQLYRHIERPGWRLGWTWPNDEVIWDMRGAEATNQGNCSKFKGDSIPHCCEKSPTIVDLPPGTPYNMQTKNCCRGGVLSSLAQDPSLAKASFQMTMESANISSPATGKPSNFTLGIPGYTCSNATVVAPSKFQVDKQRTTQALSEVGGEQSNFLQLPNGDGGSTTSPALLCTTHMCPIRVHWHVKESYREYWRVKVTITNFDMQSNYSDWNLVIQHPSFRSILQIFSFNYLPLVHYGEINDTGMFWGIKHYNDMLIQYGENGNVQTEMLLHKDAADFTFSGGWAFPRRLSFNGHECVMPPPDAYPTLPNGSSTMSSLVHCVSLGLSSFLLLSVVVLLLL</sequence>
<feature type="signal peptide" evidence="5">
    <location>
        <begin position="1"/>
        <end position="22"/>
    </location>
</feature>
<feature type="transmembrane region" description="Helical" evidence="4">
    <location>
        <begin position="616"/>
        <end position="638"/>
    </location>
</feature>
<dbReference type="Pfam" id="PF25079">
    <property type="entry name" value="COB_C"/>
    <property type="match status" value="1"/>
</dbReference>
<proteinExistence type="inferred from homology"/>
<evidence type="ECO:0000313" key="7">
    <source>
        <dbReference type="EMBL" id="RRT62911.1"/>
    </source>
</evidence>